<comment type="similarity">
    <text evidence="5">Belongs to the ABC-2 integral membrane protein family.</text>
</comment>
<feature type="transmembrane region" description="Helical" evidence="5">
    <location>
        <begin position="43"/>
        <end position="68"/>
    </location>
</feature>
<dbReference type="PANTHER" id="PTHR43027:SF1">
    <property type="entry name" value="DOXORUBICIN RESISTANCE ABC TRANSPORTER PERMEASE PROTEIN DRRC-RELATED"/>
    <property type="match status" value="1"/>
</dbReference>
<feature type="domain" description="ABC transmembrane type-2" evidence="6">
    <location>
        <begin position="7"/>
        <end position="236"/>
    </location>
</feature>
<evidence type="ECO:0000256" key="5">
    <source>
        <dbReference type="RuleBase" id="RU361157"/>
    </source>
</evidence>
<dbReference type="AlphaFoldDB" id="A3DG11"/>
<keyword evidence="5" id="KW-0813">Transport</keyword>
<feature type="transmembrane region" description="Helical" evidence="5">
    <location>
        <begin position="122"/>
        <end position="146"/>
    </location>
</feature>
<dbReference type="GeneID" id="35804545"/>
<feature type="transmembrane region" description="Helical" evidence="5">
    <location>
        <begin position="16"/>
        <end position="37"/>
    </location>
</feature>
<dbReference type="InterPro" id="IPR047817">
    <property type="entry name" value="ABC2_TM_bact-type"/>
</dbReference>
<evidence type="ECO:0000256" key="2">
    <source>
        <dbReference type="ARBA" id="ARBA00022692"/>
    </source>
</evidence>
<dbReference type="eggNOG" id="COG0842">
    <property type="taxonomic scope" value="Bacteria"/>
</dbReference>
<keyword evidence="8" id="KW-1185">Reference proteome</keyword>
<keyword evidence="3 5" id="KW-1133">Transmembrane helix</keyword>
<dbReference type="Pfam" id="PF01061">
    <property type="entry name" value="ABC2_membrane"/>
    <property type="match status" value="1"/>
</dbReference>
<evidence type="ECO:0000313" key="7">
    <source>
        <dbReference type="EMBL" id="ABN52890.1"/>
    </source>
</evidence>
<dbReference type="PROSITE" id="PS51012">
    <property type="entry name" value="ABC_TM2"/>
    <property type="match status" value="1"/>
</dbReference>
<dbReference type="GO" id="GO:0140359">
    <property type="term" value="F:ABC-type transporter activity"/>
    <property type="evidence" value="ECO:0007669"/>
    <property type="project" value="InterPro"/>
</dbReference>
<dbReference type="Proteomes" id="UP000002145">
    <property type="component" value="Chromosome"/>
</dbReference>
<dbReference type="PANTHER" id="PTHR43027">
    <property type="entry name" value="DOXORUBICIN RESISTANCE ABC TRANSPORTER PERMEASE PROTEIN DRRC-RELATED"/>
    <property type="match status" value="1"/>
</dbReference>
<dbReference type="GO" id="GO:0043190">
    <property type="term" value="C:ATP-binding cassette (ABC) transporter complex"/>
    <property type="evidence" value="ECO:0007669"/>
    <property type="project" value="InterPro"/>
</dbReference>
<dbReference type="RefSeq" id="WP_011838180.1">
    <property type="nucleotide sequence ID" value="NC_009012.1"/>
</dbReference>
<keyword evidence="5" id="KW-1003">Cell membrane</keyword>
<reference evidence="7 8" key="2">
    <citation type="journal article" date="2013" name="Biotechnol. Biofuels">
        <title>Global transcriptome analysis of Clostridium thermocellum ATCC 27405 during growth on dilute acid pretreated Populus and switchgrass.</title>
        <authorList>
            <person name="Wilson C.M."/>
            <person name="Rodriguez M.Jr."/>
            <person name="Johnson C.M."/>
            <person name="Martin S.L."/>
            <person name="Chu T.M."/>
            <person name="Wolfinger R.D."/>
            <person name="Hauser L.J."/>
            <person name="Land M.L."/>
            <person name="Klingeman D.M."/>
            <person name="Syed M.H."/>
            <person name="Ragauskas A.J."/>
            <person name="Tschaplinski T.J."/>
            <person name="Mielenz J.R."/>
            <person name="Brown S.D."/>
        </authorList>
    </citation>
    <scope>NUCLEOTIDE SEQUENCE [LARGE SCALE GENOMIC DNA]</scope>
    <source>
        <strain evidence="8">ATCC 27405 / DSM 1237 / JCM 9322 / NBRC 103400 / NCIMB 10682 / NRRL B-4536 / VPI 7372</strain>
    </source>
</reference>
<feature type="transmembrane region" description="Helical" evidence="5">
    <location>
        <begin position="211"/>
        <end position="233"/>
    </location>
</feature>
<dbReference type="InterPro" id="IPR000412">
    <property type="entry name" value="ABC_2_transport"/>
</dbReference>
<evidence type="ECO:0000256" key="3">
    <source>
        <dbReference type="ARBA" id="ARBA00022989"/>
    </source>
</evidence>
<feature type="transmembrane region" description="Helical" evidence="5">
    <location>
        <begin position="158"/>
        <end position="177"/>
    </location>
</feature>
<dbReference type="PIRSF" id="PIRSF006648">
    <property type="entry name" value="DrrB"/>
    <property type="match status" value="1"/>
</dbReference>
<sequence length="238" mass="26618">MMTIFRIFLKNAVRDVYLLFWSILLPLGMLIGLGLYFNTPEYHVRLLAGVIGTSALFWALETTVFYILKQRNRGVYKLLRVTPMKIFSFIIALTLAWTVVSLAVATILLIGGLVLFGIRMQFGTLLIFYVTLVTATICFTLISFVVANISKNEGQASIYSNIFAMPMLFLSSAFYSLDTAPTWIKTLSRLNPFSHFVSGLHSTIVFDLRGAAANLFILLAFGVLALIAAILTFRWDSD</sequence>
<reference evidence="8" key="1">
    <citation type="submission" date="2007-02" db="EMBL/GenBank/DDBJ databases">
        <title>Complete sequence of Clostridium thermocellum ATCC 27405.</title>
        <authorList>
            <consortium name="US DOE Joint Genome Institute"/>
            <person name="Copeland A."/>
            <person name="Lucas S."/>
            <person name="Lapidus A."/>
            <person name="Barry K."/>
            <person name="Detter J.C."/>
            <person name="Glavina del Rio T."/>
            <person name="Hammon N."/>
            <person name="Israni S."/>
            <person name="Dalin E."/>
            <person name="Tice H."/>
            <person name="Pitluck S."/>
            <person name="Chertkov O."/>
            <person name="Brettin T."/>
            <person name="Bruce D."/>
            <person name="Han C."/>
            <person name="Tapia R."/>
            <person name="Gilna P."/>
            <person name="Schmutz J."/>
            <person name="Larimer F."/>
            <person name="Land M."/>
            <person name="Hauser L."/>
            <person name="Kyrpides N."/>
            <person name="Mikhailova N."/>
            <person name="Wu J.H.D."/>
            <person name="Newcomb M."/>
            <person name="Richardson P."/>
        </authorList>
    </citation>
    <scope>NUCLEOTIDE SEQUENCE [LARGE SCALE GENOMIC DNA]</scope>
    <source>
        <strain evidence="8">ATCC 27405 / DSM 1237 / JCM 9322 / NBRC 103400 / NCIMB 10682 / NRRL B-4536 / VPI 7372</strain>
    </source>
</reference>
<gene>
    <name evidence="7" type="ordered locus">Cthe_1667</name>
</gene>
<name>A3DG11_ACET2</name>
<dbReference type="InterPro" id="IPR052902">
    <property type="entry name" value="ABC-2_transporter"/>
</dbReference>
<evidence type="ECO:0000256" key="1">
    <source>
        <dbReference type="ARBA" id="ARBA00004141"/>
    </source>
</evidence>
<evidence type="ECO:0000313" key="8">
    <source>
        <dbReference type="Proteomes" id="UP000002145"/>
    </source>
</evidence>
<protein>
    <recommendedName>
        <fullName evidence="5">Transport permease protein</fullName>
    </recommendedName>
</protein>
<keyword evidence="2 5" id="KW-0812">Transmembrane</keyword>
<keyword evidence="4 5" id="KW-0472">Membrane</keyword>
<dbReference type="InterPro" id="IPR013525">
    <property type="entry name" value="ABC2_TM"/>
</dbReference>
<comment type="subcellular location">
    <subcellularLocation>
        <location evidence="5">Cell membrane</location>
        <topology evidence="5">Multi-pass membrane protein</topology>
    </subcellularLocation>
    <subcellularLocation>
        <location evidence="1">Membrane</location>
        <topology evidence="1">Multi-pass membrane protein</topology>
    </subcellularLocation>
</comment>
<evidence type="ECO:0000259" key="6">
    <source>
        <dbReference type="PROSITE" id="PS51012"/>
    </source>
</evidence>
<dbReference type="HOGENOM" id="CLU_039483_4_2_9"/>
<organism evidence="7 8">
    <name type="scientific">Acetivibrio thermocellus (strain ATCC 27405 / DSM 1237 / JCM 9322 / NBRC 103400 / NCIMB 10682 / NRRL B-4536 / VPI 7372)</name>
    <name type="common">Clostridium thermocellum</name>
    <dbReference type="NCBI Taxonomy" id="203119"/>
    <lineage>
        <taxon>Bacteria</taxon>
        <taxon>Bacillati</taxon>
        <taxon>Bacillota</taxon>
        <taxon>Clostridia</taxon>
        <taxon>Eubacteriales</taxon>
        <taxon>Oscillospiraceae</taxon>
        <taxon>Acetivibrio</taxon>
    </lineage>
</organism>
<feature type="transmembrane region" description="Helical" evidence="5">
    <location>
        <begin position="89"/>
        <end position="116"/>
    </location>
</feature>
<proteinExistence type="inferred from homology"/>
<dbReference type="OrthoDB" id="9774758at2"/>
<accession>A3DG11</accession>
<dbReference type="KEGG" id="cth:Cthe_1667"/>
<dbReference type="EMBL" id="CP000568">
    <property type="protein sequence ID" value="ABN52890.1"/>
    <property type="molecule type" value="Genomic_DNA"/>
</dbReference>
<dbReference type="STRING" id="203119.Cthe_1667"/>
<evidence type="ECO:0000256" key="4">
    <source>
        <dbReference type="ARBA" id="ARBA00023136"/>
    </source>
</evidence>